<organism evidence="6 7">
    <name type="scientific">Hoeflea poritis</name>
    <dbReference type="NCBI Taxonomy" id="2993659"/>
    <lineage>
        <taxon>Bacteria</taxon>
        <taxon>Pseudomonadati</taxon>
        <taxon>Pseudomonadota</taxon>
        <taxon>Alphaproteobacteria</taxon>
        <taxon>Hyphomicrobiales</taxon>
        <taxon>Rhizobiaceae</taxon>
        <taxon>Hoeflea</taxon>
    </lineage>
</organism>
<keyword evidence="6" id="KW-0378">Hydrolase</keyword>
<evidence type="ECO:0000313" key="6">
    <source>
        <dbReference type="EMBL" id="MDA4848332.1"/>
    </source>
</evidence>
<evidence type="ECO:0000313" key="7">
    <source>
        <dbReference type="Proteomes" id="UP001148313"/>
    </source>
</evidence>
<sequence>MSSKSLSRDRRKSAAAKRTNGKRPAGHADLPETLRSALKNPSETPREPAPAEAAPDRDSPASKDYEDVLDRSLRATTAHFTAAVSPAAIAGAFLDWSVHLSTLPGKQMQLAEKAFRKGARLSGYASRSMLASEHVEPCIEPLPGDRRFRNEAWQSWPFNILHQSFLLNQQWWHNATTGVRGVTKQHENVVSFAMRQLLDMASPSNFPMTNPEVLARTREEGGMNLVRGCQYFIEDWQRAVTGGKPAGTKAFELGTDLAATPGKVVYRNRLIELIQYEPTTENVHPEPILIVPAWIMKYYILDLSPQNSLVRYLTAQGFTVFIISWKNPDTDDRDLGMDDYRTLGIMDALDTACTVAGSEKVHAIGYCLGGTLLSIAAAAMARDGDDRLATVSLFAAQTDFTEAGELMLFIDESQVSFLEDMMWEQGYLDTSQMAGAFQLLRSNDLIWSRAVHNYLMGERDPMNDLMAWNADATRMPYRMHSEYLRRLFLDNDLAEGHYEVGGGPVTISDIRAPIFAVGTERDHVAPWHSVYKLNLLTDTEVTFVLTSGGHNAGIVSEPGHPRRHYRLATRPHDGLYVDPDAWVAGNAPKDGSWWPELAAWLKARSGSPVAPPAMGAPGAGIEPLADAPGTYVHMS</sequence>
<evidence type="ECO:0000256" key="2">
    <source>
        <dbReference type="ARBA" id="ARBA00023315"/>
    </source>
</evidence>
<dbReference type="Proteomes" id="UP001148313">
    <property type="component" value="Unassembled WGS sequence"/>
</dbReference>
<reference evidence="6" key="1">
    <citation type="submission" date="2022-11" db="EMBL/GenBank/DDBJ databases">
        <title>Hoeflea poritis sp. nov., isolated from scleractinian coral Porites lutea.</title>
        <authorList>
            <person name="Zhang G."/>
            <person name="Wei Q."/>
            <person name="Cai L."/>
        </authorList>
    </citation>
    <scope>NUCLEOTIDE SEQUENCE</scope>
    <source>
        <strain evidence="6">E7-10</strain>
    </source>
</reference>
<dbReference type="EMBL" id="JAPJZH010000021">
    <property type="protein sequence ID" value="MDA4848332.1"/>
    <property type="molecule type" value="Genomic_DNA"/>
</dbReference>
<dbReference type="InterPro" id="IPR051321">
    <property type="entry name" value="PHA/PHB_synthase"/>
</dbReference>
<proteinExistence type="predicted"/>
<evidence type="ECO:0000256" key="3">
    <source>
        <dbReference type="SAM" id="MobiDB-lite"/>
    </source>
</evidence>
<evidence type="ECO:0000256" key="1">
    <source>
        <dbReference type="ARBA" id="ARBA00022679"/>
    </source>
</evidence>
<evidence type="ECO:0000259" key="4">
    <source>
        <dbReference type="Pfam" id="PF07167"/>
    </source>
</evidence>
<dbReference type="Pfam" id="PF07167">
    <property type="entry name" value="PhaC_N"/>
    <property type="match status" value="1"/>
</dbReference>
<name>A0ABT4VW97_9HYPH</name>
<dbReference type="InterPro" id="IPR010941">
    <property type="entry name" value="PhaC_N"/>
</dbReference>
<dbReference type="PANTHER" id="PTHR36837">
    <property type="entry name" value="POLY(3-HYDROXYALKANOATE) POLYMERASE SUBUNIT PHAC"/>
    <property type="match status" value="1"/>
</dbReference>
<accession>A0ABT4VW97</accession>
<feature type="domain" description="Poly-beta-hydroxybutyrate polymerase N-terminal" evidence="5">
    <location>
        <begin position="68"/>
        <end position="106"/>
    </location>
</feature>
<keyword evidence="2" id="KW-0012">Acyltransferase</keyword>
<dbReference type="InterPro" id="IPR029058">
    <property type="entry name" value="AB_hydrolase_fold"/>
</dbReference>
<feature type="compositionally biased region" description="Basic and acidic residues" evidence="3">
    <location>
        <begin position="54"/>
        <end position="64"/>
    </location>
</feature>
<feature type="compositionally biased region" description="Basic residues" evidence="3">
    <location>
        <begin position="9"/>
        <end position="25"/>
    </location>
</feature>
<feature type="region of interest" description="Disordered" evidence="3">
    <location>
        <begin position="1"/>
        <end position="64"/>
    </location>
</feature>
<protein>
    <submittedName>
        <fullName evidence="6">Alpha/beta fold hydrolase</fullName>
    </submittedName>
</protein>
<dbReference type="RefSeq" id="WP_271092188.1">
    <property type="nucleotide sequence ID" value="NZ_JAPJZH010000021.1"/>
</dbReference>
<gene>
    <name evidence="6" type="ORF">OOZ53_23445</name>
</gene>
<evidence type="ECO:0000259" key="5">
    <source>
        <dbReference type="Pfam" id="PF12551"/>
    </source>
</evidence>
<dbReference type="Gene3D" id="3.40.50.1820">
    <property type="entry name" value="alpha/beta hydrolase"/>
    <property type="match status" value="1"/>
</dbReference>
<keyword evidence="1" id="KW-0808">Transferase</keyword>
<dbReference type="InterPro" id="IPR022211">
    <property type="entry name" value="PHBC_N"/>
</dbReference>
<dbReference type="GO" id="GO:0016787">
    <property type="term" value="F:hydrolase activity"/>
    <property type="evidence" value="ECO:0007669"/>
    <property type="project" value="UniProtKB-KW"/>
</dbReference>
<keyword evidence="7" id="KW-1185">Reference proteome</keyword>
<dbReference type="PANTHER" id="PTHR36837:SF5">
    <property type="entry name" value="POLY-3-HYDROXYBUTYRATE SYNTHASE"/>
    <property type="match status" value="1"/>
</dbReference>
<dbReference type="Pfam" id="PF12551">
    <property type="entry name" value="PHBC_N"/>
    <property type="match status" value="1"/>
</dbReference>
<comment type="caution">
    <text evidence="6">The sequence shown here is derived from an EMBL/GenBank/DDBJ whole genome shotgun (WGS) entry which is preliminary data.</text>
</comment>
<feature type="domain" description="Poly-beta-hydroxybutyrate polymerase N-terminal" evidence="4">
    <location>
        <begin position="145"/>
        <end position="313"/>
    </location>
</feature>
<dbReference type="SUPFAM" id="SSF53474">
    <property type="entry name" value="alpha/beta-Hydrolases"/>
    <property type="match status" value="1"/>
</dbReference>